<evidence type="ECO:0000256" key="5">
    <source>
        <dbReference type="ARBA" id="ARBA00023242"/>
    </source>
</evidence>
<dbReference type="PRINTS" id="PR00620">
    <property type="entry name" value="HISTONEH2A"/>
</dbReference>
<reference evidence="8" key="2">
    <citation type="submission" date="2025-08" db="UniProtKB">
        <authorList>
            <consortium name="RefSeq"/>
        </authorList>
    </citation>
    <scope>IDENTIFICATION</scope>
    <source>
        <tissue evidence="8">Leaf</tissue>
    </source>
</reference>
<dbReference type="GO" id="GO:0000786">
    <property type="term" value="C:nucleosome"/>
    <property type="evidence" value="ECO:0007669"/>
    <property type="project" value="UniProtKB-KW"/>
</dbReference>
<dbReference type="GO" id="GO:0046982">
    <property type="term" value="F:protein heterodimerization activity"/>
    <property type="evidence" value="ECO:0007669"/>
    <property type="project" value="InterPro"/>
</dbReference>
<dbReference type="AlphaFoldDB" id="A0A8B8QN81"/>
<protein>
    <recommendedName>
        <fullName evidence="6">Histone H2A</fullName>
    </recommendedName>
</protein>
<dbReference type="SMART" id="SM00414">
    <property type="entry name" value="H2A"/>
    <property type="match status" value="1"/>
</dbReference>
<evidence type="ECO:0000256" key="1">
    <source>
        <dbReference type="ARBA" id="ARBA00004123"/>
    </source>
</evidence>
<gene>
    <name evidence="8" type="primary">LOC115753827</name>
</gene>
<dbReference type="RefSeq" id="XP_030548510.1">
    <property type="nucleotide sequence ID" value="XM_030692650.1"/>
</dbReference>
<keyword evidence="5 6" id="KW-0539">Nucleus</keyword>
<comment type="subunit">
    <text evidence="6">The nucleosome is a histone octamer containing two molecules each of H2A, H2B, H3 and H4 assembled in one H3-H4 heterotetramer and two H2A-H2B heterodimers. The octamer wraps approximately 147 bp of DNA.</text>
</comment>
<reference evidence="7" key="1">
    <citation type="submission" date="2025-05" db="UniProtKB">
        <authorList>
            <consortium name="RefSeq"/>
        </authorList>
    </citation>
    <scope>NUCLEOTIDE SEQUENCE [LARGE SCALE GENOMIC DNA]</scope>
</reference>
<dbReference type="InterPro" id="IPR009072">
    <property type="entry name" value="Histone-fold"/>
</dbReference>
<evidence type="ECO:0000256" key="6">
    <source>
        <dbReference type="RuleBase" id="RU003767"/>
    </source>
</evidence>
<sequence>MCSRFLTSPLNKKPRKLRCGCLQIVPSSEPGMEARGAGGSRERKKAVSKSIKAGLQFPVGCIARFLKKGRYAQRTRTGAPISLAALLEYLAAVRSSEEAMGPKDSSEI</sequence>
<comment type="similarity">
    <text evidence="3 6">Belongs to the histone H2A family.</text>
</comment>
<keyword evidence="7" id="KW-1185">Reference proteome</keyword>
<proteinExistence type="inferred from homology"/>
<keyword evidence="4 6" id="KW-0158">Chromosome</keyword>
<dbReference type="PROSITE" id="PS00046">
    <property type="entry name" value="HISTONE_H2A"/>
    <property type="match status" value="1"/>
</dbReference>
<evidence type="ECO:0000313" key="7">
    <source>
        <dbReference type="Proteomes" id="UP000827889"/>
    </source>
</evidence>
<dbReference type="SUPFAM" id="SSF47113">
    <property type="entry name" value="Histone-fold"/>
    <property type="match status" value="1"/>
</dbReference>
<comment type="subcellular location">
    <subcellularLocation>
        <location evidence="2">Chromosome</location>
    </subcellularLocation>
    <subcellularLocation>
        <location evidence="1 6">Nucleus</location>
    </subcellularLocation>
</comment>
<dbReference type="Gene3D" id="1.10.20.10">
    <property type="entry name" value="Histone, subunit A"/>
    <property type="match status" value="1"/>
</dbReference>
<dbReference type="KEGG" id="rarg:115753827"/>
<dbReference type="InterPro" id="IPR002119">
    <property type="entry name" value="Histone_H2A"/>
</dbReference>
<evidence type="ECO:0000256" key="4">
    <source>
        <dbReference type="ARBA" id="ARBA00022454"/>
    </source>
</evidence>
<name>A0A8B8QN81_9MYRT</name>
<dbReference type="InterPro" id="IPR032458">
    <property type="entry name" value="Histone_H2A_CS"/>
</dbReference>
<keyword evidence="6" id="KW-0238">DNA-binding</keyword>
<keyword evidence="6" id="KW-0544">Nucleosome core</keyword>
<accession>A0A8B8QN81</accession>
<dbReference type="OrthoDB" id="9421954at2759"/>
<dbReference type="GeneID" id="115753827"/>
<dbReference type="Proteomes" id="UP000827889">
    <property type="component" value="Chromosome 1"/>
</dbReference>
<evidence type="ECO:0000256" key="3">
    <source>
        <dbReference type="ARBA" id="ARBA00010691"/>
    </source>
</evidence>
<evidence type="ECO:0000256" key="2">
    <source>
        <dbReference type="ARBA" id="ARBA00004286"/>
    </source>
</evidence>
<dbReference type="PANTHER" id="PTHR23430">
    <property type="entry name" value="HISTONE H2A"/>
    <property type="match status" value="1"/>
</dbReference>
<dbReference type="GO" id="GO:0030527">
    <property type="term" value="F:structural constituent of chromatin"/>
    <property type="evidence" value="ECO:0007669"/>
    <property type="project" value="InterPro"/>
</dbReference>
<dbReference type="GO" id="GO:0005634">
    <property type="term" value="C:nucleus"/>
    <property type="evidence" value="ECO:0007669"/>
    <property type="project" value="UniProtKB-SubCell"/>
</dbReference>
<evidence type="ECO:0000313" key="8">
    <source>
        <dbReference type="RefSeq" id="XP_030548510.1"/>
    </source>
</evidence>
<dbReference type="GO" id="GO:0003677">
    <property type="term" value="F:DNA binding"/>
    <property type="evidence" value="ECO:0007669"/>
    <property type="project" value="UniProtKB-KW"/>
</dbReference>
<organism evidence="7 8">
    <name type="scientific">Rhodamnia argentea</name>
    <dbReference type="NCBI Taxonomy" id="178133"/>
    <lineage>
        <taxon>Eukaryota</taxon>
        <taxon>Viridiplantae</taxon>
        <taxon>Streptophyta</taxon>
        <taxon>Embryophyta</taxon>
        <taxon>Tracheophyta</taxon>
        <taxon>Spermatophyta</taxon>
        <taxon>Magnoliopsida</taxon>
        <taxon>eudicotyledons</taxon>
        <taxon>Gunneridae</taxon>
        <taxon>Pentapetalae</taxon>
        <taxon>rosids</taxon>
        <taxon>malvids</taxon>
        <taxon>Myrtales</taxon>
        <taxon>Myrtaceae</taxon>
        <taxon>Myrtoideae</taxon>
        <taxon>Myrteae</taxon>
        <taxon>Australasian group</taxon>
        <taxon>Rhodamnia</taxon>
    </lineage>
</organism>